<evidence type="ECO:0000313" key="2">
    <source>
        <dbReference type="EMBL" id="GGF57285.1"/>
    </source>
</evidence>
<gene>
    <name evidence="2" type="ORF">GCM10011366_26440</name>
</gene>
<reference evidence="2" key="1">
    <citation type="journal article" date="2014" name="Int. J. Syst. Evol. Microbiol.">
        <title>Complete genome sequence of Corynebacterium casei LMG S-19264T (=DSM 44701T), isolated from a smear-ripened cheese.</title>
        <authorList>
            <consortium name="US DOE Joint Genome Institute (JGI-PGF)"/>
            <person name="Walter F."/>
            <person name="Albersmeier A."/>
            <person name="Kalinowski J."/>
            <person name="Ruckert C."/>
        </authorList>
    </citation>
    <scope>NUCLEOTIDE SEQUENCE</scope>
    <source>
        <strain evidence="2">CGMCC 1.12160</strain>
    </source>
</reference>
<feature type="region of interest" description="Disordered" evidence="1">
    <location>
        <begin position="47"/>
        <end position="106"/>
    </location>
</feature>
<dbReference type="RefSeq" id="WP_188431514.1">
    <property type="nucleotide sequence ID" value="NZ_BAABKH010000014.1"/>
</dbReference>
<comment type="caution">
    <text evidence="2">The sequence shown here is derived from an EMBL/GenBank/DDBJ whole genome shotgun (WGS) entry which is preliminary data.</text>
</comment>
<name>A0A917FAA7_9MICO</name>
<accession>A0A917FAA7</accession>
<proteinExistence type="predicted"/>
<protein>
    <submittedName>
        <fullName evidence="2">Uncharacterized protein</fullName>
    </submittedName>
</protein>
<reference evidence="2" key="2">
    <citation type="submission" date="2020-09" db="EMBL/GenBank/DDBJ databases">
        <authorList>
            <person name="Sun Q."/>
            <person name="Zhou Y."/>
        </authorList>
    </citation>
    <scope>NUCLEOTIDE SEQUENCE</scope>
    <source>
        <strain evidence="2">CGMCC 1.12160</strain>
    </source>
</reference>
<evidence type="ECO:0000313" key="3">
    <source>
        <dbReference type="Proteomes" id="UP000605670"/>
    </source>
</evidence>
<dbReference type="Proteomes" id="UP000605670">
    <property type="component" value="Unassembled WGS sequence"/>
</dbReference>
<feature type="compositionally biased region" description="Pro residues" evidence="1">
    <location>
        <begin position="61"/>
        <end position="81"/>
    </location>
</feature>
<evidence type="ECO:0000256" key="1">
    <source>
        <dbReference type="SAM" id="MobiDB-lite"/>
    </source>
</evidence>
<sequence length="106" mass="11291">MSHLQAATSDQVTVPADETLTEQFWEIVCADDGWLRAEFDEIVTAGFSDQGAAPRRSVPRPAAPPPGILAPAGPPRRPPATAPVVRARARQRSPPPAGSTSSQLRR</sequence>
<keyword evidence="3" id="KW-1185">Reference proteome</keyword>
<organism evidence="2 3">
    <name type="scientific">Ornithinimicrobium tianjinense</name>
    <dbReference type="NCBI Taxonomy" id="1195761"/>
    <lineage>
        <taxon>Bacteria</taxon>
        <taxon>Bacillati</taxon>
        <taxon>Actinomycetota</taxon>
        <taxon>Actinomycetes</taxon>
        <taxon>Micrococcales</taxon>
        <taxon>Ornithinimicrobiaceae</taxon>
        <taxon>Ornithinimicrobium</taxon>
    </lineage>
</organism>
<dbReference type="AlphaFoldDB" id="A0A917FAA7"/>
<dbReference type="EMBL" id="BMEM01000004">
    <property type="protein sequence ID" value="GGF57285.1"/>
    <property type="molecule type" value="Genomic_DNA"/>
</dbReference>